<accession>A0AB33AIS3</accession>
<proteinExistence type="predicted"/>
<organism evidence="4 5">
    <name type="scientific">Mycobacteroides abscessus subsp. bolletii 50594</name>
    <dbReference type="NCBI Taxonomy" id="1303024"/>
    <lineage>
        <taxon>Bacteria</taxon>
        <taxon>Bacillati</taxon>
        <taxon>Actinomycetota</taxon>
        <taxon>Actinomycetes</taxon>
        <taxon>Mycobacteriales</taxon>
        <taxon>Mycobacteriaceae</taxon>
        <taxon>Mycobacteroides</taxon>
        <taxon>Mycobacteroides abscessus</taxon>
    </lineage>
</organism>
<dbReference type="Proteomes" id="UP000013961">
    <property type="component" value="Plasmid 2"/>
</dbReference>
<dbReference type="Gene3D" id="2.40.50.140">
    <property type="entry name" value="Nucleic acid-binding proteins"/>
    <property type="match status" value="1"/>
</dbReference>
<sequence>MSVPNYMTISGNLTDDPKVHSFSDGDKVVRIANITVAHTPRYRDARTNEWRDGKTLFQRAVVRGRLAENVAASLRKGTRVIVAGSVAQDSYISKTTNEKVTYTEIQVDAIGPDLTYATAVVTTVSKKADEA</sequence>
<dbReference type="KEGG" id="mabb:MASS_2p0029"/>
<dbReference type="Pfam" id="PF00436">
    <property type="entry name" value="SSB"/>
    <property type="match status" value="1"/>
</dbReference>
<dbReference type="AlphaFoldDB" id="A0AB33AIS3"/>
<evidence type="ECO:0000256" key="2">
    <source>
        <dbReference type="PIRNR" id="PIRNR002070"/>
    </source>
</evidence>
<dbReference type="GO" id="GO:0003697">
    <property type="term" value="F:single-stranded DNA binding"/>
    <property type="evidence" value="ECO:0007669"/>
    <property type="project" value="InterPro"/>
</dbReference>
<dbReference type="NCBIfam" id="TIGR00621">
    <property type="entry name" value="ssb"/>
    <property type="match status" value="1"/>
</dbReference>
<name>A0AB33AIS3_9MYCO</name>
<dbReference type="InterPro" id="IPR011344">
    <property type="entry name" value="ssDNA-bd"/>
</dbReference>
<dbReference type="CDD" id="cd04496">
    <property type="entry name" value="SSB_OBF"/>
    <property type="match status" value="1"/>
</dbReference>
<dbReference type="InterPro" id="IPR000424">
    <property type="entry name" value="Primosome_PriB/ssb"/>
</dbReference>
<evidence type="ECO:0000256" key="3">
    <source>
        <dbReference type="RuleBase" id="RU000524"/>
    </source>
</evidence>
<dbReference type="EMBL" id="CP004376">
    <property type="protein sequence ID" value="AGM31740.1"/>
    <property type="molecule type" value="Genomic_DNA"/>
</dbReference>
<dbReference type="RefSeq" id="WP_016341444.1">
    <property type="nucleotide sequence ID" value="NC_021279.1"/>
</dbReference>
<evidence type="ECO:0000313" key="5">
    <source>
        <dbReference type="Proteomes" id="UP000013961"/>
    </source>
</evidence>
<dbReference type="InterPro" id="IPR012340">
    <property type="entry name" value="NA-bd_OB-fold"/>
</dbReference>
<evidence type="ECO:0000313" key="4">
    <source>
        <dbReference type="EMBL" id="AGM31740.1"/>
    </source>
</evidence>
<gene>
    <name evidence="4" type="ORF">MASS_2p0029</name>
</gene>
<keyword evidence="4" id="KW-0614">Plasmid</keyword>
<dbReference type="SUPFAM" id="SSF50249">
    <property type="entry name" value="Nucleic acid-binding proteins"/>
    <property type="match status" value="1"/>
</dbReference>
<geneLocation type="plasmid" evidence="4 5">
    <name>2</name>
</geneLocation>
<reference evidence="4 5" key="1">
    <citation type="journal article" date="2013" name="Genome Announc.">
        <title>Complete Genome Sequence of Mycobacterium massiliense Clinical Strain Asan 50594, Belonging to the Type II Genotype.</title>
        <authorList>
            <person name="Kim B.J."/>
            <person name="Kim B.R."/>
            <person name="Hong S.H."/>
            <person name="Seok S.H."/>
            <person name="Kook Y.H."/>
            <person name="Kim B.J."/>
        </authorList>
    </citation>
    <scope>NUCLEOTIDE SEQUENCE [LARGE SCALE GENOMIC DNA]</scope>
    <source>
        <strain evidence="4 5">50594</strain>
    </source>
</reference>
<evidence type="ECO:0000256" key="1">
    <source>
        <dbReference type="ARBA" id="ARBA00023125"/>
    </source>
</evidence>
<keyword evidence="1 2" id="KW-0238">DNA-binding</keyword>
<dbReference type="PIRSF" id="PIRSF002070">
    <property type="entry name" value="SSB"/>
    <property type="match status" value="1"/>
</dbReference>
<dbReference type="GO" id="GO:0006260">
    <property type="term" value="P:DNA replication"/>
    <property type="evidence" value="ECO:0007669"/>
    <property type="project" value="InterPro"/>
</dbReference>
<dbReference type="PROSITE" id="PS50935">
    <property type="entry name" value="SSB"/>
    <property type="match status" value="1"/>
</dbReference>
<protein>
    <recommendedName>
        <fullName evidence="2 3">Single-stranded DNA-binding protein</fullName>
    </recommendedName>
</protein>